<dbReference type="RefSeq" id="XP_018320199.1">
    <property type="nucleotide sequence ID" value="XM_018464697.1"/>
</dbReference>
<keyword evidence="7" id="KW-1185">Reference proteome</keyword>
<evidence type="ECO:0000256" key="2">
    <source>
        <dbReference type="ARBA" id="ARBA00022490"/>
    </source>
</evidence>
<keyword evidence="2" id="KW-0963">Cytoplasm</keyword>
<protein>
    <recommendedName>
        <fullName evidence="5">Cilia-and flagella-associated protein 96</fullName>
    </recommendedName>
</protein>
<comment type="similarity">
    <text evidence="4">Belongs to the CFAP96 family.</text>
</comment>
<evidence type="ECO:0000256" key="6">
    <source>
        <dbReference type="SAM" id="MobiDB-lite"/>
    </source>
</evidence>
<dbReference type="Proteomes" id="UP000192223">
    <property type="component" value="Unplaced"/>
</dbReference>
<evidence type="ECO:0000256" key="3">
    <source>
        <dbReference type="ARBA" id="ARBA00023212"/>
    </source>
</evidence>
<evidence type="ECO:0000313" key="7">
    <source>
        <dbReference type="Proteomes" id="UP000192223"/>
    </source>
</evidence>
<dbReference type="GeneID" id="108733486"/>
<dbReference type="PANTHER" id="PTHR31144">
    <property type="entry name" value="UPF0602 PROTEIN C4ORF47"/>
    <property type="match status" value="1"/>
</dbReference>
<evidence type="ECO:0000256" key="4">
    <source>
        <dbReference type="ARBA" id="ARBA00035656"/>
    </source>
</evidence>
<reference evidence="8" key="1">
    <citation type="submission" date="2025-08" db="UniProtKB">
        <authorList>
            <consortium name="RefSeq"/>
        </authorList>
    </citation>
    <scope>IDENTIFICATION</scope>
    <source>
        <tissue evidence="8">Entire body</tissue>
    </source>
</reference>
<name>A0A1W4W7Z5_AGRPL</name>
<dbReference type="Pfam" id="PF15239">
    <property type="entry name" value="CFAP96-like"/>
    <property type="match status" value="1"/>
</dbReference>
<dbReference type="KEGG" id="apln:108733486"/>
<accession>A0A1W4W7Z5</accession>
<dbReference type="GO" id="GO:0005813">
    <property type="term" value="C:centrosome"/>
    <property type="evidence" value="ECO:0007669"/>
    <property type="project" value="UniProtKB-SubCell"/>
</dbReference>
<organism evidence="7 8">
    <name type="scientific">Agrilus planipennis</name>
    <name type="common">Emerald ash borer</name>
    <name type="synonym">Agrilus marcopoli</name>
    <dbReference type="NCBI Taxonomy" id="224129"/>
    <lineage>
        <taxon>Eukaryota</taxon>
        <taxon>Metazoa</taxon>
        <taxon>Ecdysozoa</taxon>
        <taxon>Arthropoda</taxon>
        <taxon>Hexapoda</taxon>
        <taxon>Insecta</taxon>
        <taxon>Pterygota</taxon>
        <taxon>Neoptera</taxon>
        <taxon>Endopterygota</taxon>
        <taxon>Coleoptera</taxon>
        <taxon>Polyphaga</taxon>
        <taxon>Elateriformia</taxon>
        <taxon>Buprestoidea</taxon>
        <taxon>Buprestidae</taxon>
        <taxon>Agrilinae</taxon>
        <taxon>Agrilus</taxon>
    </lineage>
</organism>
<dbReference type="GO" id="GO:0005881">
    <property type="term" value="C:cytoplasmic microtubule"/>
    <property type="evidence" value="ECO:0007669"/>
    <property type="project" value="TreeGrafter"/>
</dbReference>
<comment type="subcellular location">
    <subcellularLocation>
        <location evidence="1">Cytoplasm</location>
        <location evidence="1">Cytoskeleton</location>
        <location evidence="1">Microtubule organizing center</location>
        <location evidence="1">Centrosome</location>
    </subcellularLocation>
</comment>
<proteinExistence type="inferred from homology"/>
<dbReference type="AlphaFoldDB" id="A0A1W4W7Z5"/>
<dbReference type="InterPro" id="IPR029358">
    <property type="entry name" value="CFAP96"/>
</dbReference>
<feature type="region of interest" description="Disordered" evidence="6">
    <location>
        <begin position="129"/>
        <end position="148"/>
    </location>
</feature>
<dbReference type="InParanoid" id="A0A1W4W7Z5"/>
<dbReference type="OrthoDB" id="283553at2759"/>
<feature type="region of interest" description="Disordered" evidence="6">
    <location>
        <begin position="82"/>
        <end position="107"/>
    </location>
</feature>
<dbReference type="STRING" id="224129.A0A1W4W7Z5"/>
<gene>
    <name evidence="8" type="primary">LOC108733486</name>
</gene>
<evidence type="ECO:0000256" key="5">
    <source>
        <dbReference type="ARBA" id="ARBA00035693"/>
    </source>
</evidence>
<evidence type="ECO:0000256" key="1">
    <source>
        <dbReference type="ARBA" id="ARBA00004300"/>
    </source>
</evidence>
<sequence length="322" mass="37014">MAAWRKSNMKEYAQKHGKPDLERLGLFIEMPYILGKYQTPSLRQRGAKRMLADGPKIKDALGWCYFDKEFKRIFAGEAIVRRKKPKKKEDDKKPIYMPPAAPKKLHGSGEQWGTFAGIMEAVDWRSRVPKKPKKEEKKVKGNMMTNPGKKGGPGYADICFSKWPEHLPEPYPPRPKEMKKGAKPIPIVFHSQPMRTVIYPSPYFDDNPYIDPKGKPGPVYVRPKMREYTIIGDGRWIPVGPSKWQGGFHDGCFESFPPYFIPMKARKSKQKPPVVDDRPPFVPHSYGFKTMFDEGILGKKVTIGVNATNYKVFEPTYIKYLM</sequence>
<keyword evidence="3" id="KW-0206">Cytoskeleton</keyword>
<dbReference type="PANTHER" id="PTHR31144:SF1">
    <property type="entry name" value="UPF0602 PROTEIN C4ORF47"/>
    <property type="match status" value="1"/>
</dbReference>
<evidence type="ECO:0000313" key="8">
    <source>
        <dbReference type="RefSeq" id="XP_018320199.1"/>
    </source>
</evidence>